<keyword evidence="3" id="KW-1185">Reference proteome</keyword>
<accession>A0AAD6ZQX1</accession>
<dbReference type="SUPFAM" id="SSF56112">
    <property type="entry name" value="Protein kinase-like (PK-like)"/>
    <property type="match status" value="1"/>
</dbReference>
<feature type="coiled-coil region" evidence="1">
    <location>
        <begin position="230"/>
        <end position="257"/>
    </location>
</feature>
<protein>
    <submittedName>
        <fullName evidence="2">Uncharacterized protein</fullName>
    </submittedName>
</protein>
<comment type="caution">
    <text evidence="2">The sequence shown here is derived from an EMBL/GenBank/DDBJ whole genome shotgun (WGS) entry which is preliminary data.</text>
</comment>
<reference evidence="2" key="1">
    <citation type="submission" date="2023-03" db="EMBL/GenBank/DDBJ databases">
        <title>Massive genome expansion in bonnet fungi (Mycena s.s.) driven by repeated elements and novel gene families across ecological guilds.</title>
        <authorList>
            <consortium name="Lawrence Berkeley National Laboratory"/>
            <person name="Harder C.B."/>
            <person name="Miyauchi S."/>
            <person name="Viragh M."/>
            <person name="Kuo A."/>
            <person name="Thoen E."/>
            <person name="Andreopoulos B."/>
            <person name="Lu D."/>
            <person name="Skrede I."/>
            <person name="Drula E."/>
            <person name="Henrissat B."/>
            <person name="Morin E."/>
            <person name="Kohler A."/>
            <person name="Barry K."/>
            <person name="LaButti K."/>
            <person name="Morin E."/>
            <person name="Salamov A."/>
            <person name="Lipzen A."/>
            <person name="Mereny Z."/>
            <person name="Hegedus B."/>
            <person name="Baldrian P."/>
            <person name="Stursova M."/>
            <person name="Weitz H."/>
            <person name="Taylor A."/>
            <person name="Grigoriev I.V."/>
            <person name="Nagy L.G."/>
            <person name="Martin F."/>
            <person name="Kauserud H."/>
        </authorList>
    </citation>
    <scope>NUCLEOTIDE SEQUENCE</scope>
    <source>
        <strain evidence="2">CBHHK002</strain>
    </source>
</reference>
<organism evidence="2 3">
    <name type="scientific">Mycena albidolilacea</name>
    <dbReference type="NCBI Taxonomy" id="1033008"/>
    <lineage>
        <taxon>Eukaryota</taxon>
        <taxon>Fungi</taxon>
        <taxon>Dikarya</taxon>
        <taxon>Basidiomycota</taxon>
        <taxon>Agaricomycotina</taxon>
        <taxon>Agaricomycetes</taxon>
        <taxon>Agaricomycetidae</taxon>
        <taxon>Agaricales</taxon>
        <taxon>Marasmiineae</taxon>
        <taxon>Mycenaceae</taxon>
        <taxon>Mycena</taxon>
    </lineage>
</organism>
<sequence length="271" mass="30819">MPPVKGRQNPETYPLLDISTLVEVQQPFTILSDGRKRKRASAFCVDVLSDAFEGGQERCFLKIFLPDAANTACFKAECEANHALHQYASENTKVLTGKQPLEVFKTHLQLSNGKHRLSWPLCYGYISVEDPFFHPPVKKRQNGPEQPVPQLHGLLFQHYEDLTLVSPDDIDGGGVMQAKILAALAPIHAARILHRDLEERTVWPEAGFRNIFLKDGEPVILDFDHSQMIQERDEKRLQEEETQMKELMAKAVENRGREKGWGLSKEVLRLL</sequence>
<dbReference type="Gene3D" id="1.10.510.10">
    <property type="entry name" value="Transferase(Phosphotransferase) domain 1"/>
    <property type="match status" value="1"/>
</dbReference>
<dbReference type="AlphaFoldDB" id="A0AAD6ZQX1"/>
<keyword evidence="1" id="KW-0175">Coiled coil</keyword>
<dbReference type="Proteomes" id="UP001218218">
    <property type="component" value="Unassembled WGS sequence"/>
</dbReference>
<evidence type="ECO:0000256" key="1">
    <source>
        <dbReference type="SAM" id="Coils"/>
    </source>
</evidence>
<dbReference type="EMBL" id="JARIHO010000032">
    <property type="protein sequence ID" value="KAJ7334738.1"/>
    <property type="molecule type" value="Genomic_DNA"/>
</dbReference>
<proteinExistence type="predicted"/>
<gene>
    <name evidence="2" type="ORF">DFH08DRAFT_292336</name>
</gene>
<evidence type="ECO:0000313" key="3">
    <source>
        <dbReference type="Proteomes" id="UP001218218"/>
    </source>
</evidence>
<name>A0AAD6ZQX1_9AGAR</name>
<evidence type="ECO:0000313" key="2">
    <source>
        <dbReference type="EMBL" id="KAJ7334738.1"/>
    </source>
</evidence>
<dbReference type="InterPro" id="IPR011009">
    <property type="entry name" value="Kinase-like_dom_sf"/>
</dbReference>